<dbReference type="EMBL" id="JAVIZN010000003">
    <property type="protein sequence ID" value="MDR6208178.1"/>
    <property type="molecule type" value="Genomic_DNA"/>
</dbReference>
<evidence type="ECO:0000313" key="1">
    <source>
        <dbReference type="EMBL" id="MDR6208178.1"/>
    </source>
</evidence>
<dbReference type="AlphaFoldDB" id="A0ABD5CS66"/>
<evidence type="ECO:0000313" key="2">
    <source>
        <dbReference type="Proteomes" id="UP001245184"/>
    </source>
</evidence>
<sequence>MKKQIFGRKVGSAKDMVLLIESDGVSTGGKSVDPGVIDEFAVASAHRSVQALRENNIEGYVLFEGDPTRYDFTPEADFVYPARVH</sequence>
<organism evidence="1 2">
    <name type="scientific">Paraburkholderia graminis</name>
    <dbReference type="NCBI Taxonomy" id="60548"/>
    <lineage>
        <taxon>Bacteria</taxon>
        <taxon>Pseudomonadati</taxon>
        <taxon>Pseudomonadota</taxon>
        <taxon>Betaproteobacteria</taxon>
        <taxon>Burkholderiales</taxon>
        <taxon>Burkholderiaceae</taxon>
        <taxon>Paraburkholderia</taxon>
    </lineage>
</organism>
<reference evidence="1 2" key="1">
    <citation type="submission" date="2023-08" db="EMBL/GenBank/DDBJ databases">
        <title>Genome sequencing of plant associated microbes to promote plant fitness in Sorghum bicolor and Oryza sativa.</title>
        <authorList>
            <person name="Coleman-Derr D."/>
        </authorList>
    </citation>
    <scope>NUCLEOTIDE SEQUENCE [LARGE SCALE GENOMIC DNA]</scope>
    <source>
        <strain evidence="1 2">SLBN-33</strain>
    </source>
</reference>
<gene>
    <name evidence="1" type="ORF">QF025_006979</name>
</gene>
<proteinExistence type="predicted"/>
<name>A0ABD5CS66_9BURK</name>
<accession>A0ABD5CS66</accession>
<protein>
    <submittedName>
        <fullName evidence="1">Uncharacterized protein</fullName>
    </submittedName>
</protein>
<comment type="caution">
    <text evidence="1">The sequence shown here is derived from an EMBL/GenBank/DDBJ whole genome shotgun (WGS) entry which is preliminary data.</text>
</comment>
<dbReference type="RefSeq" id="WP_310035652.1">
    <property type="nucleotide sequence ID" value="NZ_JAVIZN010000003.1"/>
</dbReference>
<dbReference type="Proteomes" id="UP001245184">
    <property type="component" value="Unassembled WGS sequence"/>
</dbReference>